<organism evidence="2 3">
    <name type="scientific">Calypte anna</name>
    <name type="common">Anna's hummingbird</name>
    <name type="synonym">Archilochus anna</name>
    <dbReference type="NCBI Taxonomy" id="9244"/>
    <lineage>
        <taxon>Eukaryota</taxon>
        <taxon>Metazoa</taxon>
        <taxon>Chordata</taxon>
        <taxon>Craniata</taxon>
        <taxon>Vertebrata</taxon>
        <taxon>Euteleostomi</taxon>
        <taxon>Archelosauria</taxon>
        <taxon>Archosauria</taxon>
        <taxon>Dinosauria</taxon>
        <taxon>Saurischia</taxon>
        <taxon>Theropoda</taxon>
        <taxon>Coelurosauria</taxon>
        <taxon>Aves</taxon>
        <taxon>Neognathae</taxon>
        <taxon>Neoaves</taxon>
        <taxon>Strisores</taxon>
        <taxon>Apodiformes</taxon>
        <taxon>Trochilidae</taxon>
        <taxon>Calypte</taxon>
    </lineage>
</organism>
<dbReference type="CDD" id="cd00229">
    <property type="entry name" value="SGNH_hydrolase"/>
    <property type="match status" value="1"/>
</dbReference>
<keyword evidence="3" id="KW-1185">Reference proteome</keyword>
<feature type="region of interest" description="Disordered" evidence="1">
    <location>
        <begin position="105"/>
        <end position="145"/>
    </location>
</feature>
<feature type="non-terminal residue" evidence="2">
    <location>
        <position position="1"/>
    </location>
</feature>
<dbReference type="Gene3D" id="3.40.50.12700">
    <property type="match status" value="1"/>
</dbReference>
<evidence type="ECO:0000313" key="3">
    <source>
        <dbReference type="Proteomes" id="UP000054308"/>
    </source>
</evidence>
<name>A0A091HS55_CALAN</name>
<dbReference type="Proteomes" id="UP000054308">
    <property type="component" value="Unassembled WGS sequence"/>
</dbReference>
<reference evidence="2 3" key="1">
    <citation type="submission" date="2014-04" db="EMBL/GenBank/DDBJ databases">
        <title>Genome evolution of avian class.</title>
        <authorList>
            <person name="Zhang G."/>
            <person name="Li C."/>
        </authorList>
    </citation>
    <scope>NUCLEOTIDE SEQUENCE [LARGE SCALE GENOMIC DNA]</scope>
    <source>
        <strain evidence="2">BGI_N300</strain>
    </source>
</reference>
<dbReference type="STRING" id="9244.A0A091HS55"/>
<dbReference type="EMBL" id="KL217789">
    <property type="protein sequence ID" value="KFO98751.1"/>
    <property type="molecule type" value="Genomic_DNA"/>
</dbReference>
<sequence>RDVAVQASGCVECLSLALAPEDNVSGVCVRCEQVNDLLCLVAELKEDVERLRSIRDSESEIDWWSCTLSNPKEVQEEMGKPSLFCHQAVGANQVDGGEWKQVPHWRGKRIPSQPPPTPQVPLKNRHEALDSEKRAEDRQEEDLSGRCPICPPSTRWVTTTATKKKRRVVVVGDSLLRGTEGPICRPDPSHRDVCCLSGAWVRDISRRLSQLIRPSDYYPLLVVQAGTDDSNGRSTKAIKKDFKALGHLVDGSGAQGVCTSEMNEERSRKTYHINRWLRDWCHQWNFRFFEHGPNFIKPSLFKPDGLHLSSRGKRTLAYKLAGLIKRALN</sequence>
<gene>
    <name evidence="2" type="ORF">N300_01915</name>
</gene>
<feature type="compositionally biased region" description="Basic and acidic residues" evidence="1">
    <location>
        <begin position="124"/>
        <end position="144"/>
    </location>
</feature>
<proteinExistence type="predicted"/>
<dbReference type="AlphaFoldDB" id="A0A091HS55"/>
<dbReference type="Gene3D" id="3.40.50.12690">
    <property type="match status" value="1"/>
</dbReference>
<evidence type="ECO:0000256" key="1">
    <source>
        <dbReference type="SAM" id="MobiDB-lite"/>
    </source>
</evidence>
<dbReference type="SUPFAM" id="SSF52266">
    <property type="entry name" value="SGNH hydrolase"/>
    <property type="match status" value="1"/>
</dbReference>
<feature type="non-terminal residue" evidence="2">
    <location>
        <position position="329"/>
    </location>
</feature>
<accession>A0A091HS55</accession>
<protein>
    <recommendedName>
        <fullName evidence="4">SGNH hydrolase-type esterase domain-containing protein</fullName>
    </recommendedName>
</protein>
<evidence type="ECO:0000313" key="2">
    <source>
        <dbReference type="EMBL" id="KFO98751.1"/>
    </source>
</evidence>
<evidence type="ECO:0008006" key="4">
    <source>
        <dbReference type="Google" id="ProtNLM"/>
    </source>
</evidence>